<feature type="compositionally biased region" description="Basic residues" evidence="5">
    <location>
        <begin position="388"/>
        <end position="400"/>
    </location>
</feature>
<evidence type="ECO:0000256" key="5">
    <source>
        <dbReference type="SAM" id="MobiDB-lite"/>
    </source>
</evidence>
<keyword evidence="1" id="KW-0479">Metal-binding</keyword>
<feature type="compositionally biased region" description="Pro residues" evidence="5">
    <location>
        <begin position="431"/>
        <end position="442"/>
    </location>
</feature>
<dbReference type="GO" id="GO:0003677">
    <property type="term" value="F:DNA binding"/>
    <property type="evidence" value="ECO:0007669"/>
    <property type="project" value="InterPro"/>
</dbReference>
<organism evidence="7 8">
    <name type="scientific">Austrofundulus limnaeus</name>
    <name type="common">Annual killifish</name>
    <dbReference type="NCBI Taxonomy" id="52670"/>
    <lineage>
        <taxon>Eukaryota</taxon>
        <taxon>Metazoa</taxon>
        <taxon>Chordata</taxon>
        <taxon>Craniata</taxon>
        <taxon>Vertebrata</taxon>
        <taxon>Euteleostomi</taxon>
        <taxon>Actinopterygii</taxon>
        <taxon>Neopterygii</taxon>
        <taxon>Teleostei</taxon>
        <taxon>Neoteleostei</taxon>
        <taxon>Acanthomorphata</taxon>
        <taxon>Ovalentaria</taxon>
        <taxon>Atherinomorphae</taxon>
        <taxon>Cyprinodontiformes</taxon>
        <taxon>Rivulidae</taxon>
        <taxon>Austrofundulus</taxon>
    </lineage>
</organism>
<proteinExistence type="predicted"/>
<dbReference type="GeneID" id="106511543"/>
<dbReference type="AlphaFoldDB" id="A0A2I4AJW3"/>
<dbReference type="Proteomes" id="UP000192220">
    <property type="component" value="Unplaced"/>
</dbReference>
<evidence type="ECO:0000256" key="1">
    <source>
        <dbReference type="ARBA" id="ARBA00022723"/>
    </source>
</evidence>
<name>A0A2I4AJW3_AUSLI</name>
<dbReference type="GO" id="GO:0008270">
    <property type="term" value="F:zinc ion binding"/>
    <property type="evidence" value="ECO:0007669"/>
    <property type="project" value="UniProtKB-KW"/>
</dbReference>
<feature type="region of interest" description="Disordered" evidence="5">
    <location>
        <begin position="764"/>
        <end position="787"/>
    </location>
</feature>
<keyword evidence="7" id="KW-1185">Reference proteome</keyword>
<evidence type="ECO:0000256" key="3">
    <source>
        <dbReference type="ARBA" id="ARBA00022833"/>
    </source>
</evidence>
<protein>
    <submittedName>
        <fullName evidence="8">Uncharacterized protein LOC106511543</fullName>
    </submittedName>
</protein>
<evidence type="ECO:0000313" key="7">
    <source>
        <dbReference type="Proteomes" id="UP000192220"/>
    </source>
</evidence>
<dbReference type="KEGG" id="alim:106511543"/>
<keyword evidence="3" id="KW-0862">Zinc</keyword>
<dbReference type="InterPro" id="IPR002857">
    <property type="entry name" value="Znf_CXXC"/>
</dbReference>
<reference evidence="8" key="1">
    <citation type="submission" date="2025-08" db="UniProtKB">
        <authorList>
            <consortium name="RefSeq"/>
        </authorList>
    </citation>
    <scope>IDENTIFICATION</scope>
</reference>
<evidence type="ECO:0000313" key="8">
    <source>
        <dbReference type="RefSeq" id="XP_013855756.1"/>
    </source>
</evidence>
<keyword evidence="2 4" id="KW-0863">Zinc-finger</keyword>
<feature type="region of interest" description="Disordered" evidence="5">
    <location>
        <begin position="139"/>
        <end position="168"/>
    </location>
</feature>
<dbReference type="PROSITE" id="PS51058">
    <property type="entry name" value="ZF_CXXC"/>
    <property type="match status" value="1"/>
</dbReference>
<feature type="compositionally biased region" description="Acidic residues" evidence="5">
    <location>
        <begin position="412"/>
        <end position="426"/>
    </location>
</feature>
<feature type="region of interest" description="Disordered" evidence="5">
    <location>
        <begin position="361"/>
        <end position="448"/>
    </location>
</feature>
<dbReference type="InParanoid" id="A0A2I4AJW3"/>
<evidence type="ECO:0000256" key="2">
    <source>
        <dbReference type="ARBA" id="ARBA00022771"/>
    </source>
</evidence>
<feature type="domain" description="CXXC-type" evidence="6">
    <location>
        <begin position="270"/>
        <end position="316"/>
    </location>
</feature>
<evidence type="ECO:0000259" key="6">
    <source>
        <dbReference type="PROSITE" id="PS51058"/>
    </source>
</evidence>
<evidence type="ECO:0000256" key="4">
    <source>
        <dbReference type="PROSITE-ProRule" id="PRU00509"/>
    </source>
</evidence>
<gene>
    <name evidence="8" type="primary">LOC106511543</name>
</gene>
<dbReference type="RefSeq" id="XP_013855756.1">
    <property type="nucleotide sequence ID" value="XM_014000302.1"/>
</dbReference>
<accession>A0A2I4AJW3</accession>
<dbReference type="STRING" id="52670.A0A2I4AJW3"/>
<sequence>MDEDILDELHLGAELEVTELTEHPEGAELHPNRKPIRKDAVVTWKQEEEGWRRKFPGIKECVIVVVRLSSSQLKTMEGRRRSKRIRSRDPWPEGDWMQPLELNGIGTSTSFVKKLEVKFQSELDSADWPWKPQRSLKLTRCPSVSPGSAHRHPHINNTNNEDFNHEQKPADHNYCLHMETPSSPEFSSQSQDSSLTSSYGLKEEELSCLSAEKNLPRIIVKKVRGHRWILRSTKQRAEREEGVEEEQMEPEPGQVMEVGFRQQEVQPQVKMKRRAGCGRCVRCLRKDCGQCVYCRDMKKHGGPSRLKQKCQLRRCEIIRKNLKTEPDRIQIPERTITTATETVRRRRRGRPRKCGEKLLKLKHDGVPVTKKDKKLKNRTRTADEKEVKMRRKKRRRRRRLTRADRKSPISSEWDEPVDDEEEEEGAETPQCPLPVGPSPPVGPSGQLTQLQVNLTPDGSHLAQGVLSDSTLTCLPGLLPQVSTGLTFIPPPPPPPPPAVVQSVQPKEEEEPEQIDLYWKGGTGGWKEEEPVQIDLSRKGGTGGWKEEEEVCGEGVSDRGRFYDLLVTLPDFDEDTRMVPSPNMSAESEADAASDVTGAVETADIINTRPEFLSLNSWSFSLFGGGACRSLTGRRGLLCLLHALRRTVLPAHWVVVLADRPELQLLQCSRLSSMKDTIVHVQSDRSFYISVQNQLLPETHRVYEAHTPRVSHLSQLVSLLLCLEKLVVCRGFRVGSSTCRQQVRSAACHLLVAPPLSTCLPCLLEEEESEESEDEEESEEDETMMTES</sequence>
<dbReference type="OrthoDB" id="10072024at2759"/>
<dbReference type="Pfam" id="PF02008">
    <property type="entry name" value="zf-CXXC"/>
    <property type="match status" value="1"/>
</dbReference>